<proteinExistence type="predicted"/>
<feature type="region of interest" description="Disordered" evidence="1">
    <location>
        <begin position="27"/>
        <end position="58"/>
    </location>
</feature>
<sequence length="189" mass="20674">MKLLKKITILLCFLSLIAFISCSAEDKSGVKGKDNTGHVGVGTGGNSEMGKADGNGGSGVTGTVEIPKSVMETYETNFSTLDGTYKGTIGEVQVKNPGTPADITGNLFIVDKDGRKFARFGFNVPKWKKRNEDGEDIKLESVYATNSWGWDYNHTNINIVYYYDTSTLKITFKDGKDGNEWSFEGTKQP</sequence>
<dbReference type="AlphaFoldDB" id="A0A5C8D6G8"/>
<organism evidence="3 4">
    <name type="scientific">Brachyspira aalborgi</name>
    <dbReference type="NCBI Taxonomy" id="29522"/>
    <lineage>
        <taxon>Bacteria</taxon>
        <taxon>Pseudomonadati</taxon>
        <taxon>Spirochaetota</taxon>
        <taxon>Spirochaetia</taxon>
        <taxon>Brachyspirales</taxon>
        <taxon>Brachyspiraceae</taxon>
        <taxon>Brachyspira</taxon>
    </lineage>
</organism>
<reference evidence="3 4" key="1">
    <citation type="journal article" date="1992" name="Lakartidningen">
        <title>[Penicillin V and not amoxicillin is the first choice preparation in acute otitis].</title>
        <authorList>
            <person name="Kamme C."/>
            <person name="Lundgren K."/>
            <person name="Prellner K."/>
        </authorList>
    </citation>
    <scope>NUCLEOTIDE SEQUENCE [LARGE SCALE GENOMIC DNA]</scope>
    <source>
        <strain evidence="3 4">513A</strain>
    </source>
</reference>
<evidence type="ECO:0000313" key="3">
    <source>
        <dbReference type="EMBL" id="TXJ21087.1"/>
    </source>
</evidence>
<feature type="chain" id="PRO_5023127770" description="Lipoprotein" evidence="2">
    <location>
        <begin position="25"/>
        <end position="189"/>
    </location>
</feature>
<evidence type="ECO:0008006" key="5">
    <source>
        <dbReference type="Google" id="ProtNLM"/>
    </source>
</evidence>
<evidence type="ECO:0000256" key="2">
    <source>
        <dbReference type="SAM" id="SignalP"/>
    </source>
</evidence>
<dbReference type="RefSeq" id="WP_147739110.1">
    <property type="nucleotide sequence ID" value="NZ_SAXU01000001.1"/>
</dbReference>
<dbReference type="EMBL" id="SAXU01000001">
    <property type="protein sequence ID" value="TXJ21087.1"/>
    <property type="molecule type" value="Genomic_DNA"/>
</dbReference>
<dbReference type="PROSITE" id="PS51257">
    <property type="entry name" value="PROKAR_LIPOPROTEIN"/>
    <property type="match status" value="1"/>
</dbReference>
<protein>
    <recommendedName>
        <fullName evidence="5">Lipoprotein</fullName>
    </recommendedName>
</protein>
<evidence type="ECO:0000256" key="1">
    <source>
        <dbReference type="SAM" id="MobiDB-lite"/>
    </source>
</evidence>
<name>A0A5C8D6G8_9SPIR</name>
<feature type="compositionally biased region" description="Gly residues" evidence="1">
    <location>
        <begin position="39"/>
        <end position="58"/>
    </location>
</feature>
<keyword evidence="2" id="KW-0732">Signal</keyword>
<comment type="caution">
    <text evidence="3">The sequence shown here is derived from an EMBL/GenBank/DDBJ whole genome shotgun (WGS) entry which is preliminary data.</text>
</comment>
<gene>
    <name evidence="3" type="ORF">EPJ79_08130</name>
</gene>
<accession>A0A5C8D6G8</accession>
<evidence type="ECO:0000313" key="4">
    <source>
        <dbReference type="Proteomes" id="UP000324638"/>
    </source>
</evidence>
<feature type="compositionally biased region" description="Basic and acidic residues" evidence="1">
    <location>
        <begin position="27"/>
        <end position="36"/>
    </location>
</feature>
<dbReference type="Proteomes" id="UP000324638">
    <property type="component" value="Unassembled WGS sequence"/>
</dbReference>
<feature type="signal peptide" evidence="2">
    <location>
        <begin position="1"/>
        <end position="24"/>
    </location>
</feature>